<dbReference type="Gene3D" id="1.10.238.10">
    <property type="entry name" value="EF-hand"/>
    <property type="match status" value="1"/>
</dbReference>
<feature type="domain" description="EF-hand" evidence="1">
    <location>
        <begin position="135"/>
        <end position="170"/>
    </location>
</feature>
<dbReference type="InterPro" id="IPR011992">
    <property type="entry name" value="EF-hand-dom_pair"/>
</dbReference>
<gene>
    <name evidence="2" type="ORF">FG87_26425</name>
</gene>
<sequence length="192" mass="20308">MSVPDLLTAKIGHGFDHLDVDGDGRLTEHDHVLCGQRVAASLGYPPNSAAEQRIIDAYLAVWRDLHLPHIPGGGTAITREQFITSTRTLAADPGAAAATVGALAEAFLAIADTDGNGSVDPGEFAAFQRGHFPGLTDDEAHEAFTHLDLDGDGRLSAAEFTQAIIEFWSSADPDAPGNWWMGRPDFAPAPPT</sequence>
<evidence type="ECO:0000313" key="3">
    <source>
        <dbReference type="Proteomes" id="UP000031364"/>
    </source>
</evidence>
<name>A0ABR4ZAK7_9NOCA</name>
<protein>
    <submittedName>
        <fullName evidence="2">Histidine kinase</fullName>
    </submittedName>
</protein>
<keyword evidence="2" id="KW-0418">Kinase</keyword>
<evidence type="ECO:0000313" key="2">
    <source>
        <dbReference type="EMBL" id="KIA62288.1"/>
    </source>
</evidence>
<dbReference type="GO" id="GO:0016301">
    <property type="term" value="F:kinase activity"/>
    <property type="evidence" value="ECO:0007669"/>
    <property type="project" value="UniProtKB-KW"/>
</dbReference>
<dbReference type="SUPFAM" id="SSF47473">
    <property type="entry name" value="EF-hand"/>
    <property type="match status" value="1"/>
</dbReference>
<keyword evidence="2" id="KW-0808">Transferase</keyword>
<dbReference type="Proteomes" id="UP000031364">
    <property type="component" value="Unassembled WGS sequence"/>
</dbReference>
<dbReference type="EMBL" id="JNFP01000034">
    <property type="protein sequence ID" value="KIA62288.1"/>
    <property type="molecule type" value="Genomic_DNA"/>
</dbReference>
<dbReference type="PROSITE" id="PS00018">
    <property type="entry name" value="EF_HAND_1"/>
    <property type="match status" value="2"/>
</dbReference>
<keyword evidence="3" id="KW-1185">Reference proteome</keyword>
<comment type="caution">
    <text evidence="2">The sequence shown here is derived from an EMBL/GenBank/DDBJ whole genome shotgun (WGS) entry which is preliminary data.</text>
</comment>
<dbReference type="SMART" id="SM00054">
    <property type="entry name" value="EFh"/>
    <property type="match status" value="3"/>
</dbReference>
<dbReference type="RefSeq" id="WP_043675802.1">
    <property type="nucleotide sequence ID" value="NZ_BDCI01000050.1"/>
</dbReference>
<accession>A0ABR4ZAK7</accession>
<dbReference type="InterPro" id="IPR002048">
    <property type="entry name" value="EF_hand_dom"/>
</dbReference>
<dbReference type="InterPro" id="IPR018247">
    <property type="entry name" value="EF_Hand_1_Ca_BS"/>
</dbReference>
<reference evidence="2 3" key="1">
    <citation type="journal article" date="2014" name="Int. J. Syst. Evol. Microbiol.">
        <title>Nocardia vulneris sp. nov., isolated from wounds of human patients in North America.</title>
        <authorList>
            <person name="Lasker B.A."/>
            <person name="Bell M."/>
            <person name="Klenk H.P."/>
            <person name="Sproer C."/>
            <person name="Schumann C."/>
            <person name="Schumann P."/>
            <person name="Brown J.M."/>
        </authorList>
    </citation>
    <scope>NUCLEOTIDE SEQUENCE [LARGE SCALE GENOMIC DNA]</scope>
    <source>
        <strain evidence="2 3">W9851</strain>
    </source>
</reference>
<proteinExistence type="predicted"/>
<organism evidence="2 3">
    <name type="scientific">Nocardia vulneris</name>
    <dbReference type="NCBI Taxonomy" id="1141657"/>
    <lineage>
        <taxon>Bacteria</taxon>
        <taxon>Bacillati</taxon>
        <taxon>Actinomycetota</taxon>
        <taxon>Actinomycetes</taxon>
        <taxon>Mycobacteriales</taxon>
        <taxon>Nocardiaceae</taxon>
        <taxon>Nocardia</taxon>
    </lineage>
</organism>
<dbReference type="CDD" id="cd00051">
    <property type="entry name" value="EFh"/>
    <property type="match status" value="1"/>
</dbReference>
<evidence type="ECO:0000259" key="1">
    <source>
        <dbReference type="PROSITE" id="PS50222"/>
    </source>
</evidence>
<dbReference type="Pfam" id="PF13499">
    <property type="entry name" value="EF-hand_7"/>
    <property type="match status" value="1"/>
</dbReference>
<dbReference type="PROSITE" id="PS50222">
    <property type="entry name" value="EF_HAND_2"/>
    <property type="match status" value="1"/>
</dbReference>